<evidence type="ECO:0000256" key="1">
    <source>
        <dbReference type="ARBA" id="ARBA00004496"/>
    </source>
</evidence>
<comment type="subunit">
    <text evidence="2">Homotetramer.</text>
</comment>
<dbReference type="Proteomes" id="UP000308891">
    <property type="component" value="Unassembled WGS sequence"/>
</dbReference>
<evidence type="ECO:0000256" key="5">
    <source>
        <dbReference type="ARBA" id="ARBA00022884"/>
    </source>
</evidence>
<dbReference type="InterPro" id="IPR051603">
    <property type="entry name" value="Zinc-ADH_QOR/CCCR"/>
</dbReference>
<keyword evidence="3" id="KW-0963">Cytoplasm</keyword>
<organism evidence="7 8">
    <name type="scientific">Crenobacter intestini</name>
    <dbReference type="NCBI Taxonomy" id="2563443"/>
    <lineage>
        <taxon>Bacteria</taxon>
        <taxon>Pseudomonadati</taxon>
        <taxon>Pseudomonadota</taxon>
        <taxon>Betaproteobacteria</taxon>
        <taxon>Neisseriales</taxon>
        <taxon>Neisseriaceae</taxon>
        <taxon>Crenobacter</taxon>
    </lineage>
</organism>
<dbReference type="GO" id="GO:0003723">
    <property type="term" value="F:RNA binding"/>
    <property type="evidence" value="ECO:0007669"/>
    <property type="project" value="UniProtKB-KW"/>
</dbReference>
<comment type="caution">
    <text evidence="7">The sequence shown here is derived from an EMBL/GenBank/DDBJ whole genome shotgun (WGS) entry which is preliminary data.</text>
</comment>
<keyword evidence="5" id="KW-0694">RNA-binding</keyword>
<dbReference type="GO" id="GO:0016491">
    <property type="term" value="F:oxidoreductase activity"/>
    <property type="evidence" value="ECO:0007669"/>
    <property type="project" value="InterPro"/>
</dbReference>
<dbReference type="Gene3D" id="3.90.180.10">
    <property type="entry name" value="Medium-chain alcohol dehydrogenases, catalytic domain"/>
    <property type="match status" value="1"/>
</dbReference>
<dbReference type="AlphaFoldDB" id="A0A4T0V672"/>
<dbReference type="InterPro" id="IPR002364">
    <property type="entry name" value="Quin_OxRdtase/zeta-crystal_CS"/>
</dbReference>
<dbReference type="GO" id="GO:0008270">
    <property type="term" value="F:zinc ion binding"/>
    <property type="evidence" value="ECO:0007669"/>
    <property type="project" value="InterPro"/>
</dbReference>
<evidence type="ECO:0000259" key="6">
    <source>
        <dbReference type="SMART" id="SM00829"/>
    </source>
</evidence>
<dbReference type="PANTHER" id="PTHR44154:SF1">
    <property type="entry name" value="QUINONE OXIDOREDUCTASE"/>
    <property type="match status" value="1"/>
</dbReference>
<dbReference type="Pfam" id="PF08240">
    <property type="entry name" value="ADH_N"/>
    <property type="match status" value="1"/>
</dbReference>
<gene>
    <name evidence="7" type="ORF">E5K04_00510</name>
</gene>
<accession>A0A4T0V672</accession>
<dbReference type="InterPro" id="IPR036291">
    <property type="entry name" value="NAD(P)-bd_dom_sf"/>
</dbReference>
<dbReference type="GO" id="GO:0005737">
    <property type="term" value="C:cytoplasm"/>
    <property type="evidence" value="ECO:0007669"/>
    <property type="project" value="UniProtKB-SubCell"/>
</dbReference>
<reference evidence="7 8" key="1">
    <citation type="submission" date="2019-04" db="EMBL/GenBank/DDBJ databases">
        <title>Crenobacter sp. nov.</title>
        <authorList>
            <person name="Shi S."/>
        </authorList>
    </citation>
    <scope>NUCLEOTIDE SEQUENCE [LARGE SCALE GENOMIC DNA]</scope>
    <source>
        <strain evidence="7 8">GY 70310</strain>
    </source>
</reference>
<dbReference type="SUPFAM" id="SSF51735">
    <property type="entry name" value="NAD(P)-binding Rossmann-fold domains"/>
    <property type="match status" value="1"/>
</dbReference>
<feature type="domain" description="Enoyl reductase (ER)" evidence="6">
    <location>
        <begin position="10"/>
        <end position="326"/>
    </location>
</feature>
<keyword evidence="4" id="KW-0521">NADP</keyword>
<dbReference type="CDD" id="cd08272">
    <property type="entry name" value="MDR6"/>
    <property type="match status" value="1"/>
</dbReference>
<dbReference type="InterPro" id="IPR011032">
    <property type="entry name" value="GroES-like_sf"/>
</dbReference>
<evidence type="ECO:0000256" key="3">
    <source>
        <dbReference type="ARBA" id="ARBA00022490"/>
    </source>
</evidence>
<dbReference type="OrthoDB" id="9787435at2"/>
<dbReference type="RefSeq" id="WP_136550942.1">
    <property type="nucleotide sequence ID" value="NZ_STGJ01000001.1"/>
</dbReference>
<sequence>MKAMLINRCGGVDVFEEATLTRPHPGPNEVRIRVMATSVNPIDCKIRAGAVPLSPAFPALLQGDVAGIVDAVGDGVTSFAAGDAVFGLIGGLRSHQGALAEYVLADARLLARKPDALDMVEAAALPVVALTAWEGLIERARVSPGQGVLVQGGAGGVGHIAVQIARAAGCRVTATVSGKEKGRLARRLGADEVVYYRDEPVASYVARLTGGRGFDVVFDSVGGASLDASFAAAAPGAQVVAIAARSTHDLSPLHGKGLTLSVVFSLSPFVHGGSLARVGERLARIAQLADAGLLRPHIDPHTFSLTQVADAHRLVESGGAEGKVVVRVGV</sequence>
<evidence type="ECO:0000256" key="2">
    <source>
        <dbReference type="ARBA" id="ARBA00011881"/>
    </source>
</evidence>
<evidence type="ECO:0000256" key="4">
    <source>
        <dbReference type="ARBA" id="ARBA00022857"/>
    </source>
</evidence>
<dbReference type="SUPFAM" id="SSF50129">
    <property type="entry name" value="GroES-like"/>
    <property type="match status" value="1"/>
</dbReference>
<dbReference type="Gene3D" id="3.40.50.720">
    <property type="entry name" value="NAD(P)-binding Rossmann-like Domain"/>
    <property type="match status" value="1"/>
</dbReference>
<evidence type="ECO:0000313" key="8">
    <source>
        <dbReference type="Proteomes" id="UP000308891"/>
    </source>
</evidence>
<dbReference type="SMART" id="SM00829">
    <property type="entry name" value="PKS_ER"/>
    <property type="match status" value="1"/>
</dbReference>
<dbReference type="PROSITE" id="PS01162">
    <property type="entry name" value="QOR_ZETA_CRYSTAL"/>
    <property type="match status" value="1"/>
</dbReference>
<name>A0A4T0V672_9NEIS</name>
<dbReference type="PANTHER" id="PTHR44154">
    <property type="entry name" value="QUINONE OXIDOREDUCTASE"/>
    <property type="match status" value="1"/>
</dbReference>
<proteinExistence type="predicted"/>
<dbReference type="InterPro" id="IPR013154">
    <property type="entry name" value="ADH-like_N"/>
</dbReference>
<dbReference type="EMBL" id="STGJ01000001">
    <property type="protein sequence ID" value="TIC86931.1"/>
    <property type="molecule type" value="Genomic_DNA"/>
</dbReference>
<keyword evidence="8" id="KW-1185">Reference proteome</keyword>
<dbReference type="InterPro" id="IPR020843">
    <property type="entry name" value="ER"/>
</dbReference>
<evidence type="ECO:0000313" key="7">
    <source>
        <dbReference type="EMBL" id="TIC86931.1"/>
    </source>
</evidence>
<dbReference type="Pfam" id="PF13602">
    <property type="entry name" value="ADH_zinc_N_2"/>
    <property type="match status" value="1"/>
</dbReference>
<protein>
    <submittedName>
        <fullName evidence="7">Quinone oxidoreductase</fullName>
    </submittedName>
</protein>
<comment type="subcellular location">
    <subcellularLocation>
        <location evidence="1">Cytoplasm</location>
    </subcellularLocation>
</comment>